<sequence>MSLPRLSRQSLHLVLGVGQAKAAETKSKEDVRLLRGKGSLPEPSMYYSPHRSPQSVGLTSDRLEDAFALFGKSKVLCSDAGGFATMYNPDLQSFLSMPELNSPKGPRYIAISIPHVDSSMFGDKLCGNHTNSLYMMSTVPGGLCSFEVLAYYPKSRWCWRPLPPPPFHSDPKYRTPDKSPFALVGGTRILVSSDISTQWANNGTRQVIGCFPSVLNWSTTMSLKCGLAFQLAAPASCVL</sequence>
<dbReference type="EMBL" id="JACEFO010001785">
    <property type="protein sequence ID" value="KAF8702581.1"/>
    <property type="molecule type" value="Genomic_DNA"/>
</dbReference>
<dbReference type="Proteomes" id="UP000636709">
    <property type="component" value="Unassembled WGS sequence"/>
</dbReference>
<dbReference type="Pfam" id="PF07893">
    <property type="entry name" value="DUF1668"/>
    <property type="match status" value="1"/>
</dbReference>
<gene>
    <name evidence="1" type="ORF">HU200_032965</name>
</gene>
<reference evidence="1" key="1">
    <citation type="submission" date="2020-07" db="EMBL/GenBank/DDBJ databases">
        <title>Genome sequence and genetic diversity analysis of an under-domesticated orphan crop, white fonio (Digitaria exilis).</title>
        <authorList>
            <person name="Bennetzen J.L."/>
            <person name="Chen S."/>
            <person name="Ma X."/>
            <person name="Wang X."/>
            <person name="Yssel A.E.J."/>
            <person name="Chaluvadi S.R."/>
            <person name="Johnson M."/>
            <person name="Gangashetty P."/>
            <person name="Hamidou F."/>
            <person name="Sanogo M.D."/>
            <person name="Zwaenepoel A."/>
            <person name="Wallace J."/>
            <person name="Van De Peer Y."/>
            <person name="Van Deynze A."/>
        </authorList>
    </citation>
    <scope>NUCLEOTIDE SEQUENCE</scope>
    <source>
        <tissue evidence="1">Leaves</tissue>
    </source>
</reference>
<protein>
    <submittedName>
        <fullName evidence="1">Uncharacterized protein</fullName>
    </submittedName>
</protein>
<evidence type="ECO:0000313" key="1">
    <source>
        <dbReference type="EMBL" id="KAF8702581.1"/>
    </source>
</evidence>
<dbReference type="AlphaFoldDB" id="A0A835ELB7"/>
<evidence type="ECO:0000313" key="2">
    <source>
        <dbReference type="Proteomes" id="UP000636709"/>
    </source>
</evidence>
<organism evidence="1 2">
    <name type="scientific">Digitaria exilis</name>
    <dbReference type="NCBI Taxonomy" id="1010633"/>
    <lineage>
        <taxon>Eukaryota</taxon>
        <taxon>Viridiplantae</taxon>
        <taxon>Streptophyta</taxon>
        <taxon>Embryophyta</taxon>
        <taxon>Tracheophyta</taxon>
        <taxon>Spermatophyta</taxon>
        <taxon>Magnoliopsida</taxon>
        <taxon>Liliopsida</taxon>
        <taxon>Poales</taxon>
        <taxon>Poaceae</taxon>
        <taxon>PACMAD clade</taxon>
        <taxon>Panicoideae</taxon>
        <taxon>Panicodae</taxon>
        <taxon>Paniceae</taxon>
        <taxon>Anthephorinae</taxon>
        <taxon>Digitaria</taxon>
    </lineage>
</organism>
<keyword evidence="2" id="KW-1185">Reference proteome</keyword>
<dbReference type="PANTHER" id="PTHR33085">
    <property type="entry name" value="OS12G0113100 PROTEIN-RELATED"/>
    <property type="match status" value="1"/>
</dbReference>
<accession>A0A835ELB7</accession>
<proteinExistence type="predicted"/>
<dbReference type="InterPro" id="IPR012871">
    <property type="entry name" value="DUF1668_ORYSA"/>
</dbReference>
<dbReference type="OrthoDB" id="633562at2759"/>
<name>A0A835ELB7_9POAL</name>
<comment type="caution">
    <text evidence="1">The sequence shown here is derived from an EMBL/GenBank/DDBJ whole genome shotgun (WGS) entry which is preliminary data.</text>
</comment>
<dbReference type="PANTHER" id="PTHR33085:SF100">
    <property type="entry name" value="F-BOX ASSOCIATED DOMAIN-CONTAINING PROTEIN"/>
    <property type="match status" value="1"/>
</dbReference>